<dbReference type="Gene3D" id="2.40.160.10">
    <property type="entry name" value="Porin"/>
    <property type="match status" value="1"/>
</dbReference>
<dbReference type="InterPro" id="IPR033900">
    <property type="entry name" value="Gram_neg_porin_domain"/>
</dbReference>
<dbReference type="InterPro" id="IPR050298">
    <property type="entry name" value="Gram-neg_bact_OMP"/>
</dbReference>
<evidence type="ECO:0000256" key="10">
    <source>
        <dbReference type="ARBA" id="ARBA00023237"/>
    </source>
</evidence>
<dbReference type="Pfam" id="PF13609">
    <property type="entry name" value="Porin_4"/>
    <property type="match status" value="1"/>
</dbReference>
<comment type="caution">
    <text evidence="13">The sequence shown here is derived from an EMBL/GenBank/DDBJ whole genome shotgun (WGS) entry which is preliminary data.</text>
</comment>
<evidence type="ECO:0000256" key="11">
    <source>
        <dbReference type="SAM" id="SignalP"/>
    </source>
</evidence>
<keyword evidence="9" id="KW-0472">Membrane</keyword>
<dbReference type="GO" id="GO:0046930">
    <property type="term" value="C:pore complex"/>
    <property type="evidence" value="ECO:0007669"/>
    <property type="project" value="UniProtKB-KW"/>
</dbReference>
<evidence type="ECO:0000256" key="4">
    <source>
        <dbReference type="ARBA" id="ARBA00022452"/>
    </source>
</evidence>
<feature type="domain" description="Porin" evidence="12">
    <location>
        <begin position="11"/>
        <end position="339"/>
    </location>
</feature>
<evidence type="ECO:0000256" key="7">
    <source>
        <dbReference type="ARBA" id="ARBA00023065"/>
    </source>
</evidence>
<comment type="subunit">
    <text evidence="2">Homotrimer.</text>
</comment>
<evidence type="ECO:0000259" key="12">
    <source>
        <dbReference type="Pfam" id="PF13609"/>
    </source>
</evidence>
<keyword evidence="6 11" id="KW-0732">Signal</keyword>
<dbReference type="AlphaFoldDB" id="A0AAW8GIV5"/>
<evidence type="ECO:0000256" key="6">
    <source>
        <dbReference type="ARBA" id="ARBA00022729"/>
    </source>
</evidence>
<dbReference type="Proteomes" id="UP001234354">
    <property type="component" value="Unassembled WGS sequence"/>
</dbReference>
<gene>
    <name evidence="13" type="ORF">QE383_003209</name>
</gene>
<proteinExistence type="predicted"/>
<dbReference type="CDD" id="cd00342">
    <property type="entry name" value="gram_neg_porins"/>
    <property type="match status" value="1"/>
</dbReference>
<keyword evidence="5" id="KW-0812">Transmembrane</keyword>
<keyword evidence="4" id="KW-1134">Transmembrane beta strand</keyword>
<dbReference type="GO" id="GO:0006811">
    <property type="term" value="P:monoatomic ion transport"/>
    <property type="evidence" value="ECO:0007669"/>
    <property type="project" value="UniProtKB-KW"/>
</dbReference>
<protein>
    <submittedName>
        <fullName evidence="13">Porin</fullName>
    </submittedName>
</protein>
<evidence type="ECO:0000256" key="3">
    <source>
        <dbReference type="ARBA" id="ARBA00022448"/>
    </source>
</evidence>
<dbReference type="GO" id="GO:0015288">
    <property type="term" value="F:porin activity"/>
    <property type="evidence" value="ECO:0007669"/>
    <property type="project" value="UniProtKB-KW"/>
</dbReference>
<feature type="signal peptide" evidence="11">
    <location>
        <begin position="1"/>
        <end position="24"/>
    </location>
</feature>
<evidence type="ECO:0000256" key="2">
    <source>
        <dbReference type="ARBA" id="ARBA00011233"/>
    </source>
</evidence>
<dbReference type="EMBL" id="JAUTBB010000001">
    <property type="protein sequence ID" value="MDQ1120901.1"/>
    <property type="molecule type" value="Genomic_DNA"/>
</dbReference>
<keyword evidence="3" id="KW-0813">Transport</keyword>
<evidence type="ECO:0000256" key="5">
    <source>
        <dbReference type="ARBA" id="ARBA00022692"/>
    </source>
</evidence>
<organism evidence="13 14">
    <name type="scientific">Pseudoxanthomonas winnipegensis</name>
    <dbReference type="NCBI Taxonomy" id="2480810"/>
    <lineage>
        <taxon>Bacteria</taxon>
        <taxon>Pseudomonadati</taxon>
        <taxon>Pseudomonadota</taxon>
        <taxon>Gammaproteobacteria</taxon>
        <taxon>Lysobacterales</taxon>
        <taxon>Lysobacteraceae</taxon>
        <taxon>Pseudoxanthomonas</taxon>
    </lineage>
</organism>
<dbReference type="PANTHER" id="PTHR34501">
    <property type="entry name" value="PROTEIN YDDL-RELATED"/>
    <property type="match status" value="1"/>
</dbReference>
<keyword evidence="8" id="KW-0626">Porin</keyword>
<feature type="chain" id="PRO_5043577894" evidence="11">
    <location>
        <begin position="25"/>
        <end position="377"/>
    </location>
</feature>
<sequence length="377" mass="40372">MYSRTACALTTLLAGLSAAPLAHAQQEDASALKWSDGKASVTFYGTLDIGYVGRGGGNGLVPDNGTEHDIQSAAGSDGSRVGLKLAYALNDSVTLIGESELGINYTGQHDYGSGGDTYWNRHTWLGATGKWGTLLAGKIDGGRASVLKAFDPFQGRSVAAGGALQVVTSRAEEAVAYVTPSWKGLNATLAYTPNLNGVSDHDARSPVYAVILAYKQGPLSLTWDHEEEWWNRVPGLTRLKVNVAAASYDFGPLKLWAYRDRTTVESPVSPALGFYDDHTGYLFGVTVPMGEKGLWKASWNRRHSAAVDNVCSKWGIGYQHTLDKRTYLYADYAHIRNERNGTCTIAYSNEATSADQGAGDAGGYGVNGVDFGLVFSF</sequence>
<dbReference type="SUPFAM" id="SSF56935">
    <property type="entry name" value="Porins"/>
    <property type="match status" value="1"/>
</dbReference>
<evidence type="ECO:0000313" key="13">
    <source>
        <dbReference type="EMBL" id="MDQ1120901.1"/>
    </source>
</evidence>
<dbReference type="RefSeq" id="WP_306994584.1">
    <property type="nucleotide sequence ID" value="NZ_JAUTBB010000001.1"/>
</dbReference>
<comment type="subcellular location">
    <subcellularLocation>
        <location evidence="1">Cell outer membrane</location>
        <topology evidence="1">Multi-pass membrane protein</topology>
    </subcellularLocation>
</comment>
<evidence type="ECO:0000313" key="14">
    <source>
        <dbReference type="Proteomes" id="UP001234354"/>
    </source>
</evidence>
<dbReference type="InterPro" id="IPR023614">
    <property type="entry name" value="Porin_dom_sf"/>
</dbReference>
<accession>A0AAW8GIV5</accession>
<keyword evidence="7" id="KW-0406">Ion transport</keyword>
<evidence type="ECO:0000256" key="9">
    <source>
        <dbReference type="ARBA" id="ARBA00023136"/>
    </source>
</evidence>
<evidence type="ECO:0000256" key="1">
    <source>
        <dbReference type="ARBA" id="ARBA00004571"/>
    </source>
</evidence>
<name>A0AAW8GIV5_9GAMM</name>
<keyword evidence="10" id="KW-0998">Cell outer membrane</keyword>
<dbReference type="GO" id="GO:0009279">
    <property type="term" value="C:cell outer membrane"/>
    <property type="evidence" value="ECO:0007669"/>
    <property type="project" value="UniProtKB-SubCell"/>
</dbReference>
<evidence type="ECO:0000256" key="8">
    <source>
        <dbReference type="ARBA" id="ARBA00023114"/>
    </source>
</evidence>
<dbReference type="PANTHER" id="PTHR34501:SF9">
    <property type="entry name" value="MAJOR OUTER MEMBRANE PROTEIN P.IA"/>
    <property type="match status" value="1"/>
</dbReference>
<reference evidence="13" key="1">
    <citation type="submission" date="2023-07" db="EMBL/GenBank/DDBJ databases">
        <title>Functional and genomic diversity of the sorghum phyllosphere microbiome.</title>
        <authorList>
            <person name="Shade A."/>
        </authorList>
    </citation>
    <scope>NUCLEOTIDE SEQUENCE</scope>
    <source>
        <strain evidence="13">SORGH_AS_0908</strain>
    </source>
</reference>